<evidence type="ECO:0000256" key="1">
    <source>
        <dbReference type="SAM" id="MobiDB-lite"/>
    </source>
</evidence>
<gene>
    <name evidence="2" type="ORF">PSYICH_LOCUS9144</name>
</gene>
<dbReference type="Proteomes" id="UP001153636">
    <property type="component" value="Chromosome 3"/>
</dbReference>
<evidence type="ECO:0000313" key="3">
    <source>
        <dbReference type="Proteomes" id="UP001153636"/>
    </source>
</evidence>
<sequence>MSIKKLKVQSHEIGKECDCKRLQCSRKIPVEGKQNIVKSFNLLESTDIQNSHLCELISIVPVKNRRPRLDEENARLSDVVALYNIRYLYENNFTELEVCRDEFIALHGITRRRIEYLLTSLKSTGIPPTGKKEKHSNIPLKLSNDTRNKIKGRDSHYSTKDY</sequence>
<dbReference type="AlphaFoldDB" id="A0A9P0CUI3"/>
<dbReference type="OrthoDB" id="10065911at2759"/>
<accession>A0A9P0CUI3</accession>
<name>A0A9P0CUI3_9CUCU</name>
<evidence type="ECO:0000313" key="2">
    <source>
        <dbReference type="EMBL" id="CAH1108466.1"/>
    </source>
</evidence>
<feature type="compositionally biased region" description="Basic and acidic residues" evidence="1">
    <location>
        <begin position="144"/>
        <end position="162"/>
    </location>
</feature>
<reference evidence="2" key="1">
    <citation type="submission" date="2022-01" db="EMBL/GenBank/DDBJ databases">
        <authorList>
            <person name="King R."/>
        </authorList>
    </citation>
    <scope>NUCLEOTIDE SEQUENCE</scope>
</reference>
<organism evidence="2 3">
    <name type="scientific">Psylliodes chrysocephalus</name>
    <dbReference type="NCBI Taxonomy" id="3402493"/>
    <lineage>
        <taxon>Eukaryota</taxon>
        <taxon>Metazoa</taxon>
        <taxon>Ecdysozoa</taxon>
        <taxon>Arthropoda</taxon>
        <taxon>Hexapoda</taxon>
        <taxon>Insecta</taxon>
        <taxon>Pterygota</taxon>
        <taxon>Neoptera</taxon>
        <taxon>Endopterygota</taxon>
        <taxon>Coleoptera</taxon>
        <taxon>Polyphaga</taxon>
        <taxon>Cucujiformia</taxon>
        <taxon>Chrysomeloidea</taxon>
        <taxon>Chrysomelidae</taxon>
        <taxon>Galerucinae</taxon>
        <taxon>Alticini</taxon>
        <taxon>Psylliodes</taxon>
    </lineage>
</organism>
<proteinExistence type="predicted"/>
<protein>
    <submittedName>
        <fullName evidence="2">Uncharacterized protein</fullName>
    </submittedName>
</protein>
<dbReference type="EMBL" id="OV651815">
    <property type="protein sequence ID" value="CAH1108466.1"/>
    <property type="molecule type" value="Genomic_DNA"/>
</dbReference>
<keyword evidence="3" id="KW-1185">Reference proteome</keyword>
<feature type="region of interest" description="Disordered" evidence="1">
    <location>
        <begin position="127"/>
        <end position="162"/>
    </location>
</feature>